<dbReference type="Pfam" id="PF08626">
    <property type="entry name" value="TRAPPC9-Trs120"/>
    <property type="match status" value="1"/>
</dbReference>
<evidence type="ECO:0000259" key="5">
    <source>
        <dbReference type="Pfam" id="PF26251"/>
    </source>
</evidence>
<organism evidence="9 10">
    <name type="scientific">Dictyostelium purpureum</name>
    <name type="common">Slime mold</name>
    <dbReference type="NCBI Taxonomy" id="5786"/>
    <lineage>
        <taxon>Eukaryota</taxon>
        <taxon>Amoebozoa</taxon>
        <taxon>Evosea</taxon>
        <taxon>Eumycetozoa</taxon>
        <taxon>Dictyostelia</taxon>
        <taxon>Dictyosteliales</taxon>
        <taxon>Dictyosteliaceae</taxon>
        <taxon>Dictyostelium</taxon>
    </lineage>
</organism>
<dbReference type="InParanoid" id="F0ZRE6"/>
<dbReference type="eggNOG" id="KOG1953">
    <property type="taxonomic scope" value="Eukaryota"/>
</dbReference>
<dbReference type="OMA" id="PFANQPW"/>
<accession>F0ZRE6</accession>
<evidence type="ECO:0000313" key="10">
    <source>
        <dbReference type="Proteomes" id="UP000001064"/>
    </source>
</evidence>
<protein>
    <submittedName>
        <fullName evidence="9">Uncharacterized protein</fullName>
    </submittedName>
</protein>
<dbReference type="InterPro" id="IPR013935">
    <property type="entry name" value="Trs120_TRAPPC9"/>
</dbReference>
<evidence type="ECO:0000256" key="2">
    <source>
        <dbReference type="ARBA" id="ARBA00023034"/>
    </source>
</evidence>
<dbReference type="VEuPathDB" id="AmoebaDB:DICPUDRAFT_154468"/>
<dbReference type="Pfam" id="PF26283">
    <property type="entry name" value="Ig_TRAPPC9-Trs120_4th"/>
    <property type="match status" value="1"/>
</dbReference>
<feature type="region of interest" description="Disordered" evidence="3">
    <location>
        <begin position="485"/>
        <end position="529"/>
    </location>
</feature>
<dbReference type="Pfam" id="PF26254">
    <property type="entry name" value="Ig_TRAPPC9-Trs120_1st"/>
    <property type="match status" value="1"/>
</dbReference>
<dbReference type="InterPro" id="IPR058565">
    <property type="entry name" value="Ig_TRAPPC9_Trs120_1st"/>
</dbReference>
<dbReference type="Proteomes" id="UP000001064">
    <property type="component" value="Unassembled WGS sequence"/>
</dbReference>
<dbReference type="STRING" id="5786.F0ZRE6"/>
<dbReference type="InterPro" id="IPR058568">
    <property type="entry name" value="Ig_TRAPPC9_Trs120_4th"/>
</dbReference>
<evidence type="ECO:0000259" key="4">
    <source>
        <dbReference type="Pfam" id="PF08626"/>
    </source>
</evidence>
<evidence type="ECO:0000256" key="3">
    <source>
        <dbReference type="SAM" id="MobiDB-lite"/>
    </source>
</evidence>
<dbReference type="EMBL" id="GL871140">
    <property type="protein sequence ID" value="EGC33478.1"/>
    <property type="molecule type" value="Genomic_DNA"/>
</dbReference>
<evidence type="ECO:0000313" key="9">
    <source>
        <dbReference type="EMBL" id="EGC33478.1"/>
    </source>
</evidence>
<dbReference type="InterPro" id="IPR058563">
    <property type="entry name" value="Trs120_TRAPPC9_N"/>
</dbReference>
<dbReference type="FunCoup" id="F0ZRE6">
    <property type="interactions" value="201"/>
</dbReference>
<evidence type="ECO:0000259" key="8">
    <source>
        <dbReference type="Pfam" id="PF26283"/>
    </source>
</evidence>
<feature type="domain" description="Trs120/TRAPPC9 third Ig-like" evidence="7">
    <location>
        <begin position="1023"/>
        <end position="1160"/>
    </location>
</feature>
<proteinExistence type="predicted"/>
<dbReference type="PANTHER" id="PTHR21512:SF5">
    <property type="entry name" value="TRAFFICKING PROTEIN PARTICLE COMPLEX SUBUNIT 9"/>
    <property type="match status" value="1"/>
</dbReference>
<dbReference type="KEGG" id="dpp:DICPUDRAFT_154468"/>
<dbReference type="GeneID" id="10504357"/>
<comment type="subcellular location">
    <subcellularLocation>
        <location evidence="1">Golgi apparatus</location>
    </subcellularLocation>
</comment>
<dbReference type="PANTHER" id="PTHR21512">
    <property type="entry name" value="TRAFFICKING PROTEIN PARTICLE COMPLEX SUBUNIT 9"/>
    <property type="match status" value="1"/>
</dbReference>
<dbReference type="Pfam" id="PF26282">
    <property type="entry name" value="Ig_TRAPPC9-Trs120_3rd"/>
    <property type="match status" value="1"/>
</dbReference>
<dbReference type="Pfam" id="PF26251">
    <property type="entry name" value="TPR_TRAPPC9-Trs120"/>
    <property type="match status" value="1"/>
</dbReference>
<sequence>MEMNLTFTENRSIKVIILPIGDISPEKYKEYTSLIKTINIIELSSITRSQNESTPFEKISWVDGSMLLNFVDASSYQRSEYEEFQTYKKVFGVIGVVDCKKSKDLMVTKKLFEQAVNQYPSCVSSLCCAFDPMDDQQDLGLGANLIMIPNNSDRKHLIFYLTTLLIDFSHMILKHFEKVVSESDASSGNTSGIGLSINTASGSSTTSTNNSLITTPLDSVKLWDEINRAKKRKAGRLNKCKGDYCLLAGSPLDAFKYYDQSLESCRNNSDLEWLGGSCEGYISAVLLKRNQEYNQQNHSTKPLSPNITFTPGGPGYSGVGSGPNSMSATDIQIQGDDTLIKDLANEAIQSYNKRKTVRFEIDVILKFANYHISMDRKIEASELLTNANDISWELTFHDRIPLACSIGLLYYSMGFKRKFAFYLREAAFLFTTKPENWEKISNLLLIASKYYQLDDLFANSPSTFLDENTNKTLSFTLNQIKKSNSVTRSGSSSNKSSPSGQQFQPQNNQFYPSNQQQQQQQGSSSKPLIKFNTNIPDLSIRKPKYGWTTIQRYIIYNLISVSSNLNDSLNICKYIIYLLRTQYKQIAQTKQHEFQVDLSHHSKALPLSINTNVHMNSLGLPFITKVIPMSLPEHLEPIVRPNTSSNSTSARDKFFIYSPYEKTEQSIKKIIWTEQEECSVLVTLSNPFSFDIFIQSLTLSTAGVPFESYPLSFKILSLTESMDIVISGRALCAGPLIIKGVFIRSYNLLSEYPINPQGRAISLNEYYDLVRKDAYKVEAWEVPVEPDETVINKIKVVPRLPLLNVYVPTMGNTLNLFAGESCTFNFKFENIGCVPIESIIITLNEFDKTLKKKVLSQNEAYLTDQDDESISYSWNSNIIQSNLPLLPGKSFNLPIEIFTKPFLIGNQFVINYYSNNGNQTNSISVSIPSIEDNSTTTALSVNNNANSIVNYQRKISIPLQMFITHGPKLHSFDIVYASSKTIKSLSPYLLEKPTQQQEGSTSLSSSLSNLSINSSGYLEIPENIYNDYCLLLFDIENCTSTHTFTISSQLNNVDNHQKVLFEKSMSECKFILSPNSIITIVVPMKREALPESLPMLRQARGQYIKPKKKLTEYEEYMNRLIQYYKDLFIQNIRLNWTSSDNTKGIILLNNIKLTPKRLQKLNNDSVLIEFKDNQLLKNVQLGEFTSIEVSVKNLTNQVINGLVLHIQPTIDQQLPNKLQSLNDLSKKLGYVGSLTTPISELQPNSTYNHKLDVIFFERESFKFIVTCELFKTKQIIPSTHSLTIMIN</sequence>
<keyword evidence="2" id="KW-0333">Golgi apparatus</keyword>
<name>F0ZRE6_DICPU</name>
<dbReference type="RefSeq" id="XP_003290001.1">
    <property type="nucleotide sequence ID" value="XM_003289953.1"/>
</dbReference>
<evidence type="ECO:0000259" key="7">
    <source>
        <dbReference type="Pfam" id="PF26282"/>
    </source>
</evidence>
<feature type="domain" description="Trs120/TRAPPC9 N-terminal" evidence="4">
    <location>
        <begin position="6"/>
        <end position="288"/>
    </location>
</feature>
<dbReference type="InterPro" id="IPR058564">
    <property type="entry name" value="TPR_TRAPPC9_Trs120"/>
</dbReference>
<feature type="domain" description="Trs120/TRAPPC9 first Ig-like" evidence="6">
    <location>
        <begin position="640"/>
        <end position="746"/>
    </location>
</feature>
<gene>
    <name evidence="9" type="ORF">DICPUDRAFT_154468</name>
</gene>
<keyword evidence="10" id="KW-1185">Reference proteome</keyword>
<evidence type="ECO:0000259" key="6">
    <source>
        <dbReference type="Pfam" id="PF26254"/>
    </source>
</evidence>
<feature type="domain" description="Trs120/TRAPPC9 TPR region" evidence="5">
    <location>
        <begin position="393"/>
        <end position="594"/>
    </location>
</feature>
<evidence type="ECO:0000256" key="1">
    <source>
        <dbReference type="ARBA" id="ARBA00004555"/>
    </source>
</evidence>
<feature type="domain" description="Trs120/TRAPPC9 fourth Ig-like" evidence="8">
    <location>
        <begin position="1177"/>
        <end position="1283"/>
    </location>
</feature>
<dbReference type="Pfam" id="PF26280">
    <property type="entry name" value="Ig_TRAPPC9-Trs120_2nd"/>
    <property type="match status" value="1"/>
</dbReference>
<feature type="compositionally biased region" description="Low complexity" evidence="3">
    <location>
        <begin position="485"/>
        <end position="525"/>
    </location>
</feature>
<dbReference type="InterPro" id="IPR058567">
    <property type="entry name" value="Ig_TRAPPC9_Trs120_3rd"/>
</dbReference>
<reference evidence="10" key="1">
    <citation type="journal article" date="2011" name="Genome Biol.">
        <title>Comparative genomics of the social amoebae Dictyostelium discoideum and Dictyostelium purpureum.</title>
        <authorList>
            <consortium name="US DOE Joint Genome Institute (JGI-PGF)"/>
            <person name="Sucgang R."/>
            <person name="Kuo A."/>
            <person name="Tian X."/>
            <person name="Salerno W."/>
            <person name="Parikh A."/>
            <person name="Feasley C.L."/>
            <person name="Dalin E."/>
            <person name="Tu H."/>
            <person name="Huang E."/>
            <person name="Barry K."/>
            <person name="Lindquist E."/>
            <person name="Shapiro H."/>
            <person name="Bruce D."/>
            <person name="Schmutz J."/>
            <person name="Salamov A."/>
            <person name="Fey P."/>
            <person name="Gaudet P."/>
            <person name="Anjard C."/>
            <person name="Babu M.M."/>
            <person name="Basu S."/>
            <person name="Bushmanova Y."/>
            <person name="van der Wel H."/>
            <person name="Katoh-Kurasawa M."/>
            <person name="Dinh C."/>
            <person name="Coutinho P.M."/>
            <person name="Saito T."/>
            <person name="Elias M."/>
            <person name="Schaap P."/>
            <person name="Kay R.R."/>
            <person name="Henrissat B."/>
            <person name="Eichinger L."/>
            <person name="Rivero F."/>
            <person name="Putnam N.H."/>
            <person name="West C.M."/>
            <person name="Loomis W.F."/>
            <person name="Chisholm R.L."/>
            <person name="Shaulsky G."/>
            <person name="Strassmann J.E."/>
            <person name="Queller D.C."/>
            <person name="Kuspa A."/>
            <person name="Grigoriev I.V."/>
        </authorList>
    </citation>
    <scope>NUCLEOTIDE SEQUENCE [LARGE SCALE GENOMIC DNA]</scope>
    <source>
        <strain evidence="10">QSDP1</strain>
    </source>
</reference>
<dbReference type="GO" id="GO:0005802">
    <property type="term" value="C:trans-Golgi network"/>
    <property type="evidence" value="ECO:0000318"/>
    <property type="project" value="GO_Central"/>
</dbReference>
<dbReference type="OrthoDB" id="17265at2759"/>